<dbReference type="GO" id="GO:0016787">
    <property type="term" value="F:hydrolase activity"/>
    <property type="evidence" value="ECO:0007669"/>
    <property type="project" value="UniProtKB-KW"/>
</dbReference>
<dbReference type="PANTHER" id="PTHR42978">
    <property type="entry name" value="QUORUM-QUENCHING LACTONASE YTNP-RELATED-RELATED"/>
    <property type="match status" value="1"/>
</dbReference>
<protein>
    <submittedName>
        <fullName evidence="7">Methyl parathion hydrolase</fullName>
    </submittedName>
</protein>
<dbReference type="AlphaFoldDB" id="W0VDH8"/>
<dbReference type="Proteomes" id="UP000027604">
    <property type="component" value="Chromosome I"/>
</dbReference>
<reference evidence="7 8" key="1">
    <citation type="journal article" date="2015" name="Genome Announc.">
        <title>Genome Sequence of Mushroom Soft-Rot Pathogen Janthinobacterium agaricidamnosum.</title>
        <authorList>
            <person name="Graupner K."/>
            <person name="Lackner G."/>
            <person name="Hertweck C."/>
        </authorList>
    </citation>
    <scope>NUCLEOTIDE SEQUENCE [LARGE SCALE GENOMIC DNA]</scope>
    <source>
        <strain evidence="8">NBRC 102515 / DSM 9628</strain>
    </source>
</reference>
<dbReference type="SMART" id="SM00849">
    <property type="entry name" value="Lactamase_B"/>
    <property type="match status" value="1"/>
</dbReference>
<accession>W0VDH8</accession>
<feature type="chain" id="PRO_5004798794" evidence="5">
    <location>
        <begin position="32"/>
        <end position="319"/>
    </location>
</feature>
<dbReference type="GO" id="GO:0046872">
    <property type="term" value="F:metal ion binding"/>
    <property type="evidence" value="ECO:0007669"/>
    <property type="project" value="UniProtKB-KW"/>
</dbReference>
<name>W0VDH8_9BURK</name>
<dbReference type="Pfam" id="PF00753">
    <property type="entry name" value="Lactamase_B"/>
    <property type="match status" value="1"/>
</dbReference>
<evidence type="ECO:0000256" key="1">
    <source>
        <dbReference type="ARBA" id="ARBA00007749"/>
    </source>
</evidence>
<keyword evidence="4" id="KW-0862">Zinc</keyword>
<feature type="domain" description="Metallo-beta-lactamase" evidence="6">
    <location>
        <begin position="92"/>
        <end position="297"/>
    </location>
</feature>
<proteinExistence type="inferred from homology"/>
<dbReference type="EMBL" id="HG322949">
    <property type="protein sequence ID" value="CDG85956.1"/>
    <property type="molecule type" value="Genomic_DNA"/>
</dbReference>
<evidence type="ECO:0000256" key="4">
    <source>
        <dbReference type="ARBA" id="ARBA00022833"/>
    </source>
</evidence>
<comment type="similarity">
    <text evidence="1">Belongs to the metallo-beta-lactamase superfamily.</text>
</comment>
<evidence type="ECO:0000256" key="2">
    <source>
        <dbReference type="ARBA" id="ARBA00022723"/>
    </source>
</evidence>
<evidence type="ECO:0000256" key="5">
    <source>
        <dbReference type="SAM" id="SignalP"/>
    </source>
</evidence>
<evidence type="ECO:0000313" key="7">
    <source>
        <dbReference type="EMBL" id="CDG85956.1"/>
    </source>
</evidence>
<gene>
    <name evidence="7" type="primary">mpd</name>
    <name evidence="7" type="ORF">GJA_5360</name>
</gene>
<dbReference type="PATRIC" id="fig|1349767.4.peg.1954"/>
<dbReference type="Gene3D" id="3.60.15.10">
    <property type="entry name" value="Ribonuclease Z/Hydroxyacylglutathione hydrolase-like"/>
    <property type="match status" value="1"/>
</dbReference>
<dbReference type="RefSeq" id="WP_038497753.1">
    <property type="nucleotide sequence ID" value="NZ_BCTH01000020.1"/>
</dbReference>
<organism evidence="7 8">
    <name type="scientific">Janthinobacterium agaricidamnosum NBRC 102515 = DSM 9628</name>
    <dbReference type="NCBI Taxonomy" id="1349767"/>
    <lineage>
        <taxon>Bacteria</taxon>
        <taxon>Pseudomonadati</taxon>
        <taxon>Pseudomonadota</taxon>
        <taxon>Betaproteobacteria</taxon>
        <taxon>Burkholderiales</taxon>
        <taxon>Oxalobacteraceae</taxon>
        <taxon>Janthinobacterium</taxon>
    </lineage>
</organism>
<keyword evidence="2" id="KW-0479">Metal-binding</keyword>
<dbReference type="HOGENOM" id="CLU_056519_0_0_4"/>
<dbReference type="SUPFAM" id="SSF56281">
    <property type="entry name" value="Metallo-hydrolase/oxidoreductase"/>
    <property type="match status" value="1"/>
</dbReference>
<dbReference type="InterPro" id="IPR051013">
    <property type="entry name" value="MBL_superfamily_lactonases"/>
</dbReference>
<evidence type="ECO:0000259" key="6">
    <source>
        <dbReference type="SMART" id="SM00849"/>
    </source>
</evidence>
<dbReference type="eggNOG" id="COG0491">
    <property type="taxonomic scope" value="Bacteria"/>
</dbReference>
<dbReference type="CDD" id="cd07720">
    <property type="entry name" value="OPHC2-like_MBL-fold"/>
    <property type="match status" value="1"/>
</dbReference>
<keyword evidence="8" id="KW-1185">Reference proteome</keyword>
<feature type="signal peptide" evidence="5">
    <location>
        <begin position="1"/>
        <end position="31"/>
    </location>
</feature>
<dbReference type="STRING" id="1349767.GJA_5360"/>
<dbReference type="PANTHER" id="PTHR42978:SF6">
    <property type="entry name" value="QUORUM-QUENCHING LACTONASE YTNP-RELATED"/>
    <property type="match status" value="1"/>
</dbReference>
<dbReference type="InterPro" id="IPR001279">
    <property type="entry name" value="Metallo-B-lactamas"/>
</dbReference>
<dbReference type="KEGG" id="jag:GJA_5360"/>
<keyword evidence="5" id="KW-0732">Signal</keyword>
<keyword evidence="3 7" id="KW-0378">Hydrolase</keyword>
<dbReference type="InterPro" id="IPR036866">
    <property type="entry name" value="RibonucZ/Hydroxyglut_hydro"/>
</dbReference>
<evidence type="ECO:0000256" key="3">
    <source>
        <dbReference type="ARBA" id="ARBA00022801"/>
    </source>
</evidence>
<sequence>MHNTKKSKVAALMLLLSTLLSGVLAPHPASAAAPMAKTAAPGFYRTMLGSFEITAISDGTLALPVDAFLSQAPEKTRRELARSFIKLPYDMSFNAYVVNTGDKLILIDAGAGAFVGPTLGRFVANLEASGYKPEQVDDIFITHLHPDHFGGLIADGKMRFPNAKIHVDQHDADYWLNPANAASVAKEMQPWFEQAGIAFPPYAAASRFLPFQGSTEFYPGVRADAAYGHTPGHTVYVVESDGATMYIVGDTIHVGPVQFPHPEVTISADTDSKAASASRDRIFSAAEKSGALIAAAHIPFPGIGHLRKTGKSYTWIPLN</sequence>
<evidence type="ECO:0000313" key="8">
    <source>
        <dbReference type="Proteomes" id="UP000027604"/>
    </source>
</evidence>